<evidence type="ECO:0000259" key="2">
    <source>
        <dbReference type="Pfam" id="PF14485"/>
    </source>
</evidence>
<dbReference type="Pfam" id="PF14485">
    <property type="entry name" value="DUF4431"/>
    <property type="match status" value="1"/>
</dbReference>
<keyword evidence="4" id="KW-1185">Reference proteome</keyword>
<evidence type="ECO:0000313" key="4">
    <source>
        <dbReference type="Proteomes" id="UP000501891"/>
    </source>
</evidence>
<reference evidence="3" key="1">
    <citation type="submission" date="2020-04" db="EMBL/GenBank/DDBJ databases">
        <title>A desert anoxygenic phototrophic bacterium fixes CO2 using RubisCO under aerobic conditions.</title>
        <authorList>
            <person name="Tang K."/>
        </authorList>
    </citation>
    <scope>NUCLEOTIDE SEQUENCE [LARGE SCALE GENOMIC DNA]</scope>
    <source>
        <strain evidence="3">MIMtkB3</strain>
    </source>
</reference>
<evidence type="ECO:0000256" key="1">
    <source>
        <dbReference type="SAM" id="SignalP"/>
    </source>
</evidence>
<dbReference type="Proteomes" id="UP000501891">
    <property type="component" value="Chromosome"/>
</dbReference>
<proteinExistence type="predicted"/>
<dbReference type="EMBL" id="CP051775">
    <property type="protein sequence ID" value="QJE74372.1"/>
    <property type="molecule type" value="Genomic_DNA"/>
</dbReference>
<feature type="signal peptide" evidence="1">
    <location>
        <begin position="1"/>
        <end position="27"/>
    </location>
</feature>
<keyword evidence="1" id="KW-0732">Signal</keyword>
<gene>
    <name evidence="3" type="ORF">HHL28_15985</name>
</gene>
<accession>A0A858RB26</accession>
<dbReference type="KEGG" id="acru:HHL28_15985"/>
<organism evidence="3 4">
    <name type="scientific">Aerophototrophica crusticola</name>
    <dbReference type="NCBI Taxonomy" id="1709002"/>
    <lineage>
        <taxon>Bacteria</taxon>
        <taxon>Pseudomonadati</taxon>
        <taxon>Pseudomonadota</taxon>
        <taxon>Alphaproteobacteria</taxon>
        <taxon>Rhodospirillales</taxon>
        <taxon>Rhodospirillaceae</taxon>
        <taxon>Aerophototrophica</taxon>
    </lineage>
</organism>
<feature type="domain" description="DUF4431" evidence="2">
    <location>
        <begin position="96"/>
        <end position="141"/>
    </location>
</feature>
<name>A0A858RB26_9PROT</name>
<dbReference type="AlphaFoldDB" id="A0A858RB26"/>
<feature type="chain" id="PRO_5032748551" evidence="1">
    <location>
        <begin position="28"/>
        <end position="144"/>
    </location>
</feature>
<sequence length="144" mass="15501">MPFASKLGLLSGSFIALGLLASLPVHAAACHRYDERVVLEGSVVRKTFPGPPNYESVADGDKAVTLFVLHLAQPTCFEPEDKTDSLYESAYDVADIQLVLPSEQAYAKLRPLLGKPVRLAGSAFGQHTGGHFTPVLLEKVELLP</sequence>
<dbReference type="InterPro" id="IPR027826">
    <property type="entry name" value="DUF4431"/>
</dbReference>
<protein>
    <submittedName>
        <fullName evidence="3">DUF4431 domain-containing protein</fullName>
    </submittedName>
</protein>
<evidence type="ECO:0000313" key="3">
    <source>
        <dbReference type="EMBL" id="QJE74372.1"/>
    </source>
</evidence>